<dbReference type="PROSITE" id="PS50889">
    <property type="entry name" value="S4"/>
    <property type="match status" value="1"/>
</dbReference>
<evidence type="ECO:0000313" key="4">
    <source>
        <dbReference type="Proteomes" id="UP001321861"/>
    </source>
</evidence>
<dbReference type="SMART" id="SM00363">
    <property type="entry name" value="S4"/>
    <property type="match status" value="1"/>
</dbReference>
<gene>
    <name evidence="3" type="primary">ylmH</name>
    <name evidence="3" type="ORF">XA3_07520</name>
</gene>
<dbReference type="InterPro" id="IPR002942">
    <property type="entry name" value="S4_RNA-bd"/>
</dbReference>
<evidence type="ECO:0000256" key="1">
    <source>
        <dbReference type="PROSITE-ProRule" id="PRU00182"/>
    </source>
</evidence>
<dbReference type="EMBL" id="AP026802">
    <property type="protein sequence ID" value="BDR58311.1"/>
    <property type="molecule type" value="Genomic_DNA"/>
</dbReference>
<dbReference type="KEGG" id="xap:XA3_07520"/>
<dbReference type="InterPro" id="IPR036986">
    <property type="entry name" value="S4_RNA-bd_sf"/>
</dbReference>
<evidence type="ECO:0000259" key="2">
    <source>
        <dbReference type="SMART" id="SM00363"/>
    </source>
</evidence>
<keyword evidence="4" id="KW-1185">Reference proteome</keyword>
<dbReference type="Gene3D" id="3.10.290.10">
    <property type="entry name" value="RNA-binding S4 domain"/>
    <property type="match status" value="1"/>
</dbReference>
<dbReference type="GO" id="GO:0003723">
    <property type="term" value="F:RNA binding"/>
    <property type="evidence" value="ECO:0007669"/>
    <property type="project" value="UniProtKB-KW"/>
</dbReference>
<sequence length="247" mass="28400">MAKKDYSTSKIYNIVEMVRSKERNYVSNFLNPVEQNLWDQNSRNVKVEFWGGYSLAERKAVFVSPLDDRQDVDCQRFELAALEAEINNFFEPTHRQVLGSLMHKGLNRDVIGDILINSQTVQMIVKQSIVKFILNDSLRINNNVLNFKNIGFDQIVDPVIDTPTVRNTIPSLRLDVFVAKVINTSRAKAQELILVGKVFVNFQEVNKTTYVLSENEFITVRGFGRIKLNRVIGRSKKGKIVIEYQKV</sequence>
<reference evidence="3 4" key="1">
    <citation type="journal article" date="2023" name="Microbiol. Spectr.">
        <title>Symbiosis of Carpenter Bees with Uncharacterized Lactic Acid Bacteria Showing NAD Auxotrophy.</title>
        <authorList>
            <person name="Kawasaki S."/>
            <person name="Ozawa K."/>
            <person name="Mori T."/>
            <person name="Yamamoto A."/>
            <person name="Ito M."/>
            <person name="Ohkuma M."/>
            <person name="Sakamoto M."/>
            <person name="Matsutani M."/>
        </authorList>
    </citation>
    <scope>NUCLEOTIDE SEQUENCE [LARGE SCALE GENOMIC DNA]</scope>
    <source>
        <strain evidence="3 4">XA3</strain>
    </source>
</reference>
<dbReference type="InterPro" id="IPR040591">
    <property type="entry name" value="RqcP2_RBD"/>
</dbReference>
<organism evidence="3 4">
    <name type="scientific">Xylocopilactobacillus apicola</name>
    <dbReference type="NCBI Taxonomy" id="2932184"/>
    <lineage>
        <taxon>Bacteria</taxon>
        <taxon>Bacillati</taxon>
        <taxon>Bacillota</taxon>
        <taxon>Bacilli</taxon>
        <taxon>Lactobacillales</taxon>
        <taxon>Lactobacillaceae</taxon>
        <taxon>Xylocopilactobacillus</taxon>
    </lineage>
</organism>
<dbReference type="RefSeq" id="WP_317636224.1">
    <property type="nucleotide sequence ID" value="NZ_AP026802.1"/>
</dbReference>
<name>A0AAU9D0U2_9LACO</name>
<accession>A0AAU9D0U2</accession>
<keyword evidence="1" id="KW-0694">RNA-binding</keyword>
<dbReference type="SUPFAM" id="SSF55174">
    <property type="entry name" value="Alpha-L RNA-binding motif"/>
    <property type="match status" value="1"/>
</dbReference>
<dbReference type="CDD" id="cd00165">
    <property type="entry name" value="S4"/>
    <property type="match status" value="1"/>
</dbReference>
<dbReference type="InterPro" id="IPR012677">
    <property type="entry name" value="Nucleotide-bd_a/b_plait_sf"/>
</dbReference>
<evidence type="ECO:0000313" key="3">
    <source>
        <dbReference type="EMBL" id="BDR58311.1"/>
    </source>
</evidence>
<dbReference type="Gene3D" id="3.30.70.330">
    <property type="match status" value="1"/>
</dbReference>
<dbReference type="Pfam" id="PF01479">
    <property type="entry name" value="S4"/>
    <property type="match status" value="1"/>
</dbReference>
<dbReference type="Proteomes" id="UP001321861">
    <property type="component" value="Chromosome"/>
</dbReference>
<dbReference type="AlphaFoldDB" id="A0AAU9D0U2"/>
<protein>
    <submittedName>
        <fullName evidence="3">RNA-binding protein YlmH</fullName>
    </submittedName>
</protein>
<dbReference type="Pfam" id="PF17774">
    <property type="entry name" value="YlmH_RBD"/>
    <property type="match status" value="1"/>
</dbReference>
<proteinExistence type="predicted"/>
<feature type="domain" description="RNA-binding S4" evidence="2">
    <location>
        <begin position="172"/>
        <end position="236"/>
    </location>
</feature>
<dbReference type="Gene3D" id="3.30.1370.160">
    <property type="match status" value="1"/>
</dbReference>